<reference evidence="1" key="1">
    <citation type="submission" date="2019-06" db="EMBL/GenBank/DDBJ databases">
        <title>Complete genome sequence of Aeromonas hydrophila bacteriophage PS1.</title>
        <authorList>
            <person name="Rai S."/>
            <person name="Tyagi A."/>
            <person name="Kumar N."/>
            <person name="Singh N."/>
        </authorList>
    </citation>
    <scope>NUCLEOTIDE SEQUENCE [LARGE SCALE GENOMIC DNA]</scope>
</reference>
<keyword evidence="2" id="KW-1185">Reference proteome</keyword>
<organism evidence="1 2">
    <name type="scientific">Aeromonas phage PS1</name>
    <dbReference type="NCBI Taxonomy" id="2591406"/>
    <lineage>
        <taxon>Viruses</taxon>
        <taxon>Duplodnaviria</taxon>
        <taxon>Heunggongvirae</taxon>
        <taxon>Uroviricota</taxon>
        <taxon>Caudoviricetes</taxon>
        <taxon>Chimalliviridae</taxon>
        <taxon>Ferozepurvirus</taxon>
        <taxon>Ferozepurvirus PS1</taxon>
    </lineage>
</organism>
<gene>
    <name evidence="1" type="ORF">PS1_0089</name>
</gene>
<name>A0A514TUZ5_9CAUD</name>
<dbReference type="EMBL" id="MN032614">
    <property type="protein sequence ID" value="QDJ96848.1"/>
    <property type="molecule type" value="Genomic_DNA"/>
</dbReference>
<evidence type="ECO:0000313" key="1">
    <source>
        <dbReference type="EMBL" id="QDJ96848.1"/>
    </source>
</evidence>
<proteinExistence type="predicted"/>
<evidence type="ECO:0000313" key="2">
    <source>
        <dbReference type="Proteomes" id="UP000317703"/>
    </source>
</evidence>
<accession>A0A514TUZ5</accession>
<dbReference type="Proteomes" id="UP000317703">
    <property type="component" value="Segment"/>
</dbReference>
<protein>
    <submittedName>
        <fullName evidence="1">Uncharacterized protein</fullName>
    </submittedName>
</protein>
<sequence length="173" mass="20261">MSSNRNTYNNEDFVYMCKLLQNHEIVLEKFGTHSIALVKTKNNFQEIEEISEILNSYLEIKEEDKSNRWVSYNQMVVFSPTWKHFKEEYVFGNPVKAIIHYCENIGKEESVFFRHTDLHPDSETLKQFLELSEKMTKVGLTLTPEQENALLHNVIDELSAEIASLKLKIEDLS</sequence>